<dbReference type="STRING" id="1561998.A0A1I7UHD6"/>
<dbReference type="eggNOG" id="ENOG502TE0Q">
    <property type="taxonomic scope" value="Eukaryota"/>
</dbReference>
<dbReference type="InterPro" id="IPR021109">
    <property type="entry name" value="Peptidase_aspartic_dom_sf"/>
</dbReference>
<proteinExistence type="predicted"/>
<dbReference type="AlphaFoldDB" id="A0A1I7UHD6"/>
<dbReference type="Gene3D" id="2.40.70.10">
    <property type="entry name" value="Acid Proteases"/>
    <property type="match status" value="1"/>
</dbReference>
<dbReference type="Proteomes" id="UP000095282">
    <property type="component" value="Unplaced"/>
</dbReference>
<accession>A0A1I7UHD6</accession>
<keyword evidence="1" id="KW-0175">Coiled coil</keyword>
<evidence type="ECO:0000313" key="2">
    <source>
        <dbReference type="Proteomes" id="UP000095282"/>
    </source>
</evidence>
<dbReference type="SUPFAM" id="SSF50630">
    <property type="entry name" value="Acid proteases"/>
    <property type="match status" value="1"/>
</dbReference>
<protein>
    <submittedName>
        <fullName evidence="3">DUF1758 domain-containing protein</fullName>
    </submittedName>
</protein>
<organism evidence="2 3">
    <name type="scientific">Caenorhabditis tropicalis</name>
    <dbReference type="NCBI Taxonomy" id="1561998"/>
    <lineage>
        <taxon>Eukaryota</taxon>
        <taxon>Metazoa</taxon>
        <taxon>Ecdysozoa</taxon>
        <taxon>Nematoda</taxon>
        <taxon>Chromadorea</taxon>
        <taxon>Rhabditida</taxon>
        <taxon>Rhabditina</taxon>
        <taxon>Rhabditomorpha</taxon>
        <taxon>Rhabditoidea</taxon>
        <taxon>Rhabditidae</taxon>
        <taxon>Peloderinae</taxon>
        <taxon>Caenorhabditis</taxon>
    </lineage>
</organism>
<sequence>MLSLFRVTRHNVARFASNRSAFADFDKKHKDQLEGLRKQLEAMKTEVDGLMNQIENLPMRTPYDEKWQAYLAVPYKDYDVAMPDIGNEDYNSLAYYYEIENLSPANSFPSPAFPVAGTIHHSNRFMVPLVCQLIEKPDSQPINIWFLVDTGAPYTCISLKTVEALIGTRDTDQRVFNLHIQEKSTKIQCQVSKSNFRHVNILGTDALEQLNVSIFNVPWKRGQFKLDKI</sequence>
<feature type="coiled-coil region" evidence="1">
    <location>
        <begin position="26"/>
        <end position="53"/>
    </location>
</feature>
<name>A0A1I7UHD6_9PELO</name>
<dbReference type="WBParaSite" id="Csp11.Scaffold629.g9345.t1">
    <property type="protein sequence ID" value="Csp11.Scaffold629.g9345.t1"/>
    <property type="gene ID" value="Csp11.Scaffold629.g9345"/>
</dbReference>
<reference evidence="3" key="1">
    <citation type="submission" date="2016-11" db="UniProtKB">
        <authorList>
            <consortium name="WormBaseParasite"/>
        </authorList>
    </citation>
    <scope>IDENTIFICATION</scope>
</reference>
<evidence type="ECO:0000313" key="3">
    <source>
        <dbReference type="WBParaSite" id="Csp11.Scaffold629.g9345.t1"/>
    </source>
</evidence>
<evidence type="ECO:0000256" key="1">
    <source>
        <dbReference type="SAM" id="Coils"/>
    </source>
</evidence>
<keyword evidence="2" id="KW-1185">Reference proteome</keyword>